<name>A0AA39S432_ACESA</name>
<evidence type="ECO:0000313" key="3">
    <source>
        <dbReference type="EMBL" id="KAK0584691.1"/>
    </source>
</evidence>
<evidence type="ECO:0000256" key="1">
    <source>
        <dbReference type="SAM" id="MobiDB-lite"/>
    </source>
</evidence>
<reference evidence="3" key="2">
    <citation type="submission" date="2023-06" db="EMBL/GenBank/DDBJ databases">
        <authorList>
            <person name="Swenson N.G."/>
            <person name="Wegrzyn J.L."/>
            <person name="Mcevoy S.L."/>
        </authorList>
    </citation>
    <scope>NUCLEOTIDE SEQUENCE</scope>
    <source>
        <strain evidence="3">NS2018</strain>
        <tissue evidence="3">Leaf</tissue>
    </source>
</reference>
<proteinExistence type="predicted"/>
<dbReference type="EMBL" id="JAUESC010000383">
    <property type="protein sequence ID" value="KAK0584691.1"/>
    <property type="molecule type" value="Genomic_DNA"/>
</dbReference>
<dbReference type="AlphaFoldDB" id="A0AA39S432"/>
<evidence type="ECO:0000259" key="2">
    <source>
        <dbReference type="Pfam" id="PF26130"/>
    </source>
</evidence>
<feature type="region of interest" description="Disordered" evidence="1">
    <location>
        <begin position="185"/>
        <end position="207"/>
    </location>
</feature>
<protein>
    <recommendedName>
        <fullName evidence="2">PB1-like domain-containing protein</fullName>
    </recommendedName>
</protein>
<reference evidence="3" key="1">
    <citation type="journal article" date="2022" name="Plant J.">
        <title>Strategies of tolerance reflected in two North American maple genomes.</title>
        <authorList>
            <person name="McEvoy S.L."/>
            <person name="Sezen U.U."/>
            <person name="Trouern-Trend A."/>
            <person name="McMahon S.M."/>
            <person name="Schaberg P.G."/>
            <person name="Yang J."/>
            <person name="Wegrzyn J.L."/>
            <person name="Swenson N.G."/>
        </authorList>
    </citation>
    <scope>NUCLEOTIDE SEQUENCE</scope>
    <source>
        <strain evidence="3">NS2018</strain>
    </source>
</reference>
<accession>A0AA39S432</accession>
<feature type="domain" description="PB1-like" evidence="2">
    <location>
        <begin position="29"/>
        <end position="126"/>
    </location>
</feature>
<organism evidence="3 4">
    <name type="scientific">Acer saccharum</name>
    <name type="common">Sugar maple</name>
    <dbReference type="NCBI Taxonomy" id="4024"/>
    <lineage>
        <taxon>Eukaryota</taxon>
        <taxon>Viridiplantae</taxon>
        <taxon>Streptophyta</taxon>
        <taxon>Embryophyta</taxon>
        <taxon>Tracheophyta</taxon>
        <taxon>Spermatophyta</taxon>
        <taxon>Magnoliopsida</taxon>
        <taxon>eudicotyledons</taxon>
        <taxon>Gunneridae</taxon>
        <taxon>Pentapetalae</taxon>
        <taxon>rosids</taxon>
        <taxon>malvids</taxon>
        <taxon>Sapindales</taxon>
        <taxon>Sapindaceae</taxon>
        <taxon>Hippocastanoideae</taxon>
        <taxon>Acereae</taxon>
        <taxon>Acer</taxon>
    </lineage>
</organism>
<dbReference type="Pfam" id="PF26130">
    <property type="entry name" value="PB1-like"/>
    <property type="match status" value="1"/>
</dbReference>
<feature type="compositionally biased region" description="Acidic residues" evidence="1">
    <location>
        <begin position="193"/>
        <end position="207"/>
    </location>
</feature>
<gene>
    <name evidence="3" type="ORF">LWI29_017173</name>
</gene>
<comment type="caution">
    <text evidence="3">The sequence shown here is derived from an EMBL/GenBank/DDBJ whole genome shotgun (WGS) entry which is preliminary data.</text>
</comment>
<dbReference type="InterPro" id="IPR058594">
    <property type="entry name" value="PB1-like_dom_pln"/>
</dbReference>
<keyword evidence="4" id="KW-1185">Reference proteome</keyword>
<dbReference type="Proteomes" id="UP001168877">
    <property type="component" value="Unassembled WGS sequence"/>
</dbReference>
<evidence type="ECO:0000313" key="4">
    <source>
        <dbReference type="Proteomes" id="UP001168877"/>
    </source>
</evidence>
<sequence>MDGDGWFERWSQGTGKIDMRALRASGFFDPYTRVVYHGGMFVYANDNIVAYTEGLCDIFKEAHIMSIMDLDKMCEKLGYEEHAFYWYVTHGKSIEDGLVKLKGHDDITRMLKELAGDRKVTVLFEHFRGVNRRKAPGEGSFVPIEEEEVLAKQGEVTAGSKGLCEHEGVEETEATIHTEDVLYADAWSSDSDNSTDFDDDFEEPEYM</sequence>